<dbReference type="PROSITE" id="PS00941">
    <property type="entry name" value="CARBOXYLESTERASE_B_2"/>
    <property type="match status" value="1"/>
</dbReference>
<dbReference type="GO" id="GO:0052689">
    <property type="term" value="F:carboxylic ester hydrolase activity"/>
    <property type="evidence" value="ECO:0007669"/>
    <property type="project" value="UniProtKB-KW"/>
</dbReference>
<dbReference type="InterPro" id="IPR019826">
    <property type="entry name" value="Carboxylesterase_B_AS"/>
</dbReference>
<evidence type="ECO:0000256" key="2">
    <source>
        <dbReference type="ARBA" id="ARBA00023180"/>
    </source>
</evidence>
<keyword evidence="3" id="KW-0378">Hydrolase</keyword>
<dbReference type="PROSITE" id="PS00122">
    <property type="entry name" value="CARBOXYLESTERASE_B_1"/>
    <property type="match status" value="1"/>
</dbReference>
<dbReference type="EMBL" id="CAJVCH010524412">
    <property type="protein sequence ID" value="CAG7821887.1"/>
    <property type="molecule type" value="Genomic_DNA"/>
</dbReference>
<comment type="caution">
    <text evidence="5">The sequence shown here is derived from an EMBL/GenBank/DDBJ whole genome shotgun (WGS) entry which is preliminary data.</text>
</comment>
<dbReference type="InterPro" id="IPR019819">
    <property type="entry name" value="Carboxylesterase_B_CS"/>
</dbReference>
<keyword evidence="1" id="KW-0719">Serine esterase</keyword>
<keyword evidence="6" id="KW-1185">Reference proteome</keyword>
<dbReference type="OrthoDB" id="19653at2759"/>
<gene>
    <name evidence="5" type="ORF">AFUS01_LOCUS32192</name>
</gene>
<evidence type="ECO:0000256" key="3">
    <source>
        <dbReference type="RuleBase" id="RU361235"/>
    </source>
</evidence>
<protein>
    <recommendedName>
        <fullName evidence="3">Carboxylic ester hydrolase</fullName>
        <ecNumber evidence="3">3.1.1.-</ecNumber>
    </recommendedName>
</protein>
<dbReference type="InterPro" id="IPR002018">
    <property type="entry name" value="CarbesteraseB"/>
</dbReference>
<name>A0A8J2KXQ3_9HEXA</name>
<dbReference type="EC" id="3.1.1.-" evidence="3"/>
<dbReference type="Proteomes" id="UP000708208">
    <property type="component" value="Unassembled WGS sequence"/>
</dbReference>
<evidence type="ECO:0000256" key="1">
    <source>
        <dbReference type="ARBA" id="ARBA00022487"/>
    </source>
</evidence>
<keyword evidence="2" id="KW-0325">Glycoprotein</keyword>
<evidence type="ECO:0000313" key="5">
    <source>
        <dbReference type="EMBL" id="CAG7821887.1"/>
    </source>
</evidence>
<organism evidence="5 6">
    <name type="scientific">Allacma fusca</name>
    <dbReference type="NCBI Taxonomy" id="39272"/>
    <lineage>
        <taxon>Eukaryota</taxon>
        <taxon>Metazoa</taxon>
        <taxon>Ecdysozoa</taxon>
        <taxon>Arthropoda</taxon>
        <taxon>Hexapoda</taxon>
        <taxon>Collembola</taxon>
        <taxon>Symphypleona</taxon>
        <taxon>Sminthuridae</taxon>
        <taxon>Allacma</taxon>
    </lineage>
</organism>
<sequence length="589" mass="67017">METPVLTEPSTKQQANTLSGPFFPTFFSKPPSEIPLNFETQALRDLRNNHGIKSSLQGQLIHQWRIDSDQINWVPYADEPLRFQLASPPKKWEGVRDAKNYGQRCIQRDTNTKQVWGSEDCLFLNVFTPEVPPEGPLAQGKFPVLVFIHGGAFLMGSGDEYNPKYLLDQDVIVVTLNYRLGVFGFLNTEDGLVEENLGLKDQLLALQWIQKNIQSFGGDTSRVTLMGQSAGSACVHFHILSPLSRGLFSAAIMQSGTALAPWAFQRKPLSLAKELSKQLNGPTDDTLSILDFFKSLDHRVLAAADYDYQKFKHKVPVIFAPSKESLRDGKAQFLPDTPWNLMTSRKFPPIPVIFGLTCQEGLNRAGAVLTNESLLQRFNSSWEKMAPLNLFYRASSVDIDEVSREVRNFYFGSEPISMNNKEKVIDLFSDRYFFTNTFSTVRLWTEGNPQDKPVYMYMFGYQGDNSILKSVNGISQVMGVCHTDDLQYIFDSTFFPLGLKPGTDDESMSKRMVELLTTFITHHTMDRMSSSEETLWQPVEPGREEGSEDQRPLQYYFINLESKMIQQPQDLMTRCQFWERLLPIRNSST</sequence>
<dbReference type="PANTHER" id="PTHR11559">
    <property type="entry name" value="CARBOXYLESTERASE"/>
    <property type="match status" value="1"/>
</dbReference>
<dbReference type="InterPro" id="IPR050309">
    <property type="entry name" value="Type-B_Carboxylest/Lipase"/>
</dbReference>
<feature type="domain" description="Carboxylesterase type B" evidence="4">
    <location>
        <begin position="73"/>
        <end position="578"/>
    </location>
</feature>
<comment type="similarity">
    <text evidence="3">Belongs to the type-B carboxylesterase/lipase family.</text>
</comment>
<dbReference type="AlphaFoldDB" id="A0A8J2KXQ3"/>
<reference evidence="5" key="1">
    <citation type="submission" date="2021-06" db="EMBL/GenBank/DDBJ databases">
        <authorList>
            <person name="Hodson N. C."/>
            <person name="Mongue J. A."/>
            <person name="Jaron S. K."/>
        </authorList>
    </citation>
    <scope>NUCLEOTIDE SEQUENCE</scope>
</reference>
<dbReference type="Pfam" id="PF00135">
    <property type="entry name" value="COesterase"/>
    <property type="match status" value="1"/>
</dbReference>
<evidence type="ECO:0000313" key="6">
    <source>
        <dbReference type="Proteomes" id="UP000708208"/>
    </source>
</evidence>
<proteinExistence type="inferred from homology"/>
<accession>A0A8J2KXQ3</accession>
<evidence type="ECO:0000259" key="4">
    <source>
        <dbReference type="Pfam" id="PF00135"/>
    </source>
</evidence>